<evidence type="ECO:0000259" key="2">
    <source>
        <dbReference type="PROSITE" id="PS50041"/>
    </source>
</evidence>
<dbReference type="AlphaFoldDB" id="A0A210PV12"/>
<evidence type="ECO:0000256" key="1">
    <source>
        <dbReference type="ARBA" id="ARBA00023157"/>
    </source>
</evidence>
<evidence type="ECO:0000313" key="4">
    <source>
        <dbReference type="Proteomes" id="UP000242188"/>
    </source>
</evidence>
<dbReference type="InterPro" id="IPR016186">
    <property type="entry name" value="C-type_lectin-like/link_sf"/>
</dbReference>
<dbReference type="PANTHER" id="PTHR22803">
    <property type="entry name" value="MANNOSE, PHOSPHOLIPASE, LECTIN RECEPTOR RELATED"/>
    <property type="match status" value="1"/>
</dbReference>
<organism evidence="3 4">
    <name type="scientific">Mizuhopecten yessoensis</name>
    <name type="common">Japanese scallop</name>
    <name type="synonym">Patinopecten yessoensis</name>
    <dbReference type="NCBI Taxonomy" id="6573"/>
    <lineage>
        <taxon>Eukaryota</taxon>
        <taxon>Metazoa</taxon>
        <taxon>Spiralia</taxon>
        <taxon>Lophotrochozoa</taxon>
        <taxon>Mollusca</taxon>
        <taxon>Bivalvia</taxon>
        <taxon>Autobranchia</taxon>
        <taxon>Pteriomorphia</taxon>
        <taxon>Pectinida</taxon>
        <taxon>Pectinoidea</taxon>
        <taxon>Pectinidae</taxon>
        <taxon>Mizuhopecten</taxon>
    </lineage>
</organism>
<dbReference type="STRING" id="6573.A0A210PV12"/>
<dbReference type="Pfam" id="PF00059">
    <property type="entry name" value="Lectin_C"/>
    <property type="match status" value="1"/>
</dbReference>
<evidence type="ECO:0000313" key="3">
    <source>
        <dbReference type="EMBL" id="OWF40329.1"/>
    </source>
</evidence>
<keyword evidence="1" id="KW-1015">Disulfide bond</keyword>
<sequence length="118" mass="13781">MSGRVYKAWYILLHRTSREGRLEPGHRAYSPPEFWIAGNDILEEGHWQWASGKPVTFANWDDDQPDNGGDHDNNEHCMEVKQKDQWKWNDQECQEYRFFICEMPITDNIGGSQPGIIG</sequence>
<accession>A0A210PV12</accession>
<dbReference type="InterPro" id="IPR016187">
    <property type="entry name" value="CTDL_fold"/>
</dbReference>
<dbReference type="InterPro" id="IPR018378">
    <property type="entry name" value="C-type_lectin_CS"/>
</dbReference>
<dbReference type="OrthoDB" id="10047605at2759"/>
<protein>
    <submittedName>
        <fullName evidence="3">C-type lectin domain family 3 member A</fullName>
    </submittedName>
</protein>
<dbReference type="InterPro" id="IPR001304">
    <property type="entry name" value="C-type_lectin-like"/>
</dbReference>
<gene>
    <name evidence="3" type="ORF">KP79_PYT17108</name>
</gene>
<dbReference type="Gene3D" id="3.10.100.10">
    <property type="entry name" value="Mannose-Binding Protein A, subunit A"/>
    <property type="match status" value="1"/>
</dbReference>
<dbReference type="SUPFAM" id="SSF56436">
    <property type="entry name" value="C-type lectin-like"/>
    <property type="match status" value="1"/>
</dbReference>
<dbReference type="PROSITE" id="PS50041">
    <property type="entry name" value="C_TYPE_LECTIN_2"/>
    <property type="match status" value="1"/>
</dbReference>
<dbReference type="GO" id="GO:0030246">
    <property type="term" value="F:carbohydrate binding"/>
    <property type="evidence" value="ECO:0007669"/>
    <property type="project" value="UniProtKB-KW"/>
</dbReference>
<dbReference type="CDD" id="cd00037">
    <property type="entry name" value="CLECT"/>
    <property type="match status" value="1"/>
</dbReference>
<dbReference type="InterPro" id="IPR050111">
    <property type="entry name" value="C-type_lectin/snaclec_domain"/>
</dbReference>
<dbReference type="EMBL" id="NEDP02005474">
    <property type="protein sequence ID" value="OWF40329.1"/>
    <property type="molecule type" value="Genomic_DNA"/>
</dbReference>
<comment type="caution">
    <text evidence="3">The sequence shown here is derived from an EMBL/GenBank/DDBJ whole genome shotgun (WGS) entry which is preliminary data.</text>
</comment>
<dbReference type="PROSITE" id="PS00615">
    <property type="entry name" value="C_TYPE_LECTIN_1"/>
    <property type="match status" value="1"/>
</dbReference>
<name>A0A210PV12_MIZYE</name>
<proteinExistence type="predicted"/>
<keyword evidence="3" id="KW-0430">Lectin</keyword>
<dbReference type="Proteomes" id="UP000242188">
    <property type="component" value="Unassembled WGS sequence"/>
</dbReference>
<keyword evidence="4" id="KW-1185">Reference proteome</keyword>
<reference evidence="3 4" key="1">
    <citation type="journal article" date="2017" name="Nat. Ecol. Evol.">
        <title>Scallop genome provides insights into evolution of bilaterian karyotype and development.</title>
        <authorList>
            <person name="Wang S."/>
            <person name="Zhang J."/>
            <person name="Jiao W."/>
            <person name="Li J."/>
            <person name="Xun X."/>
            <person name="Sun Y."/>
            <person name="Guo X."/>
            <person name="Huan P."/>
            <person name="Dong B."/>
            <person name="Zhang L."/>
            <person name="Hu X."/>
            <person name="Sun X."/>
            <person name="Wang J."/>
            <person name="Zhao C."/>
            <person name="Wang Y."/>
            <person name="Wang D."/>
            <person name="Huang X."/>
            <person name="Wang R."/>
            <person name="Lv J."/>
            <person name="Li Y."/>
            <person name="Zhang Z."/>
            <person name="Liu B."/>
            <person name="Lu W."/>
            <person name="Hui Y."/>
            <person name="Liang J."/>
            <person name="Zhou Z."/>
            <person name="Hou R."/>
            <person name="Li X."/>
            <person name="Liu Y."/>
            <person name="Li H."/>
            <person name="Ning X."/>
            <person name="Lin Y."/>
            <person name="Zhao L."/>
            <person name="Xing Q."/>
            <person name="Dou J."/>
            <person name="Li Y."/>
            <person name="Mao J."/>
            <person name="Guo H."/>
            <person name="Dou H."/>
            <person name="Li T."/>
            <person name="Mu C."/>
            <person name="Jiang W."/>
            <person name="Fu Q."/>
            <person name="Fu X."/>
            <person name="Miao Y."/>
            <person name="Liu J."/>
            <person name="Yu Q."/>
            <person name="Li R."/>
            <person name="Liao H."/>
            <person name="Li X."/>
            <person name="Kong Y."/>
            <person name="Jiang Z."/>
            <person name="Chourrout D."/>
            <person name="Li R."/>
            <person name="Bao Z."/>
        </authorList>
    </citation>
    <scope>NUCLEOTIDE SEQUENCE [LARGE SCALE GENOMIC DNA]</scope>
    <source>
        <strain evidence="3 4">PY_sf001</strain>
    </source>
</reference>
<feature type="domain" description="C-type lectin" evidence="2">
    <location>
        <begin position="34"/>
        <end position="102"/>
    </location>
</feature>